<dbReference type="GO" id="GO:0032797">
    <property type="term" value="C:SMN complex"/>
    <property type="evidence" value="ECO:0007669"/>
    <property type="project" value="TreeGrafter"/>
</dbReference>
<dbReference type="Proteomes" id="UP000075880">
    <property type="component" value="Unassembled WGS sequence"/>
</dbReference>
<dbReference type="InterPro" id="IPR052640">
    <property type="entry name" value="Gemin-5"/>
</dbReference>
<organism evidence="6 7">
    <name type="scientific">Anopheles atroparvus</name>
    <name type="common">European mosquito</name>
    <dbReference type="NCBI Taxonomy" id="41427"/>
    <lineage>
        <taxon>Eukaryota</taxon>
        <taxon>Metazoa</taxon>
        <taxon>Ecdysozoa</taxon>
        <taxon>Arthropoda</taxon>
        <taxon>Hexapoda</taxon>
        <taxon>Insecta</taxon>
        <taxon>Pterygota</taxon>
        <taxon>Neoptera</taxon>
        <taxon>Endopterygota</taxon>
        <taxon>Diptera</taxon>
        <taxon>Nematocera</taxon>
        <taxon>Culicoidea</taxon>
        <taxon>Culicidae</taxon>
        <taxon>Anophelinae</taxon>
        <taxon>Anopheles</taxon>
    </lineage>
</organism>
<feature type="compositionally biased region" description="Acidic residues" evidence="2">
    <location>
        <begin position="966"/>
        <end position="976"/>
    </location>
</feature>
<dbReference type="Pfam" id="PF23770">
    <property type="entry name" value="Beta-prop_RIG_1st"/>
    <property type="match status" value="1"/>
</dbReference>
<dbReference type="InterPro" id="IPR036322">
    <property type="entry name" value="WD40_repeat_dom_sf"/>
</dbReference>
<feature type="compositionally biased region" description="Basic and acidic residues" evidence="2">
    <location>
        <begin position="977"/>
        <end position="997"/>
    </location>
</feature>
<dbReference type="InterPro" id="IPR015943">
    <property type="entry name" value="WD40/YVTN_repeat-like_dom_sf"/>
</dbReference>
<dbReference type="InterPro" id="IPR056424">
    <property type="entry name" value="Beta-prop_GEMI5_2nd"/>
</dbReference>
<dbReference type="InterPro" id="IPR056432">
    <property type="entry name" value="Beta-prop_GEMI5_1st"/>
</dbReference>
<feature type="region of interest" description="Disordered" evidence="2">
    <location>
        <begin position="859"/>
        <end position="897"/>
    </location>
</feature>
<dbReference type="EnsemblMetazoa" id="ENSAATROPT014921">
    <property type="protein sequence ID" value="ENSAATROPP013509"/>
    <property type="gene ID" value="ENSAATROPG012114"/>
</dbReference>
<evidence type="ECO:0000313" key="7">
    <source>
        <dbReference type="Proteomes" id="UP000075880"/>
    </source>
</evidence>
<evidence type="ECO:0008006" key="8">
    <source>
        <dbReference type="Google" id="ProtNLM"/>
    </source>
</evidence>
<dbReference type="InterPro" id="IPR001680">
    <property type="entry name" value="WD40_rpt"/>
</dbReference>
<feature type="compositionally biased region" description="Basic and acidic residues" evidence="2">
    <location>
        <begin position="859"/>
        <end position="881"/>
    </location>
</feature>
<feature type="repeat" description="WD" evidence="1">
    <location>
        <begin position="755"/>
        <end position="797"/>
    </location>
</feature>
<dbReference type="Gene3D" id="2.130.10.10">
    <property type="entry name" value="YVTN repeat-like/Quinoprotein amine dehydrogenase"/>
    <property type="match status" value="2"/>
</dbReference>
<feature type="domain" description="Gem-associated protein 5 TPR" evidence="4">
    <location>
        <begin position="1016"/>
        <end position="1189"/>
    </location>
</feature>
<evidence type="ECO:0000259" key="4">
    <source>
        <dbReference type="Pfam" id="PF23774"/>
    </source>
</evidence>
<feature type="region of interest" description="Disordered" evidence="2">
    <location>
        <begin position="218"/>
        <end position="253"/>
    </location>
</feature>
<dbReference type="Pfam" id="PF23774">
    <property type="entry name" value="TPR_GEMI5"/>
    <property type="match status" value="1"/>
</dbReference>
<keyword evidence="1" id="KW-0853">WD repeat</keyword>
<evidence type="ECO:0000313" key="6">
    <source>
        <dbReference type="EnsemblMetazoa" id="ENSAATROPP013509"/>
    </source>
</evidence>
<dbReference type="PANTHER" id="PTHR46362">
    <property type="entry name" value="GEM-ASSOCIATED PROTEIN 5"/>
    <property type="match status" value="1"/>
</dbReference>
<accession>A0AAG5DRR6</accession>
<dbReference type="InterPro" id="IPR056421">
    <property type="entry name" value="TPR_GEMI5"/>
</dbReference>
<dbReference type="AlphaFoldDB" id="A0AAG5DRR6"/>
<feature type="region of interest" description="Disordered" evidence="2">
    <location>
        <begin position="954"/>
        <end position="1006"/>
    </location>
</feature>
<dbReference type="GO" id="GO:0005634">
    <property type="term" value="C:nucleus"/>
    <property type="evidence" value="ECO:0007669"/>
    <property type="project" value="TreeGrafter"/>
</dbReference>
<dbReference type="Pfam" id="PF23775">
    <property type="entry name" value="Beta-prop_RIG_2nd"/>
    <property type="match status" value="1"/>
</dbReference>
<dbReference type="PROSITE" id="PS50294">
    <property type="entry name" value="WD_REPEATS_REGION"/>
    <property type="match status" value="1"/>
</dbReference>
<dbReference type="GO" id="GO:0003730">
    <property type="term" value="F:mRNA 3'-UTR binding"/>
    <property type="evidence" value="ECO:0007669"/>
    <property type="project" value="TreeGrafter"/>
</dbReference>
<evidence type="ECO:0000256" key="1">
    <source>
        <dbReference type="PROSITE-ProRule" id="PRU00221"/>
    </source>
</evidence>
<dbReference type="SUPFAM" id="SSF50978">
    <property type="entry name" value="WD40 repeat-like"/>
    <property type="match status" value="2"/>
</dbReference>
<dbReference type="PANTHER" id="PTHR46362:SF1">
    <property type="entry name" value="GEM-ASSOCIATED PROTEIN 5"/>
    <property type="match status" value="1"/>
</dbReference>
<keyword evidence="7" id="KW-1185">Reference proteome</keyword>
<feature type="region of interest" description="Disordered" evidence="2">
    <location>
        <begin position="316"/>
        <end position="347"/>
    </location>
</feature>
<proteinExistence type="predicted"/>
<evidence type="ECO:0000259" key="3">
    <source>
        <dbReference type="Pfam" id="PF23770"/>
    </source>
</evidence>
<feature type="domain" description="Gem-associated protein 5 first beta-propeller" evidence="3">
    <location>
        <begin position="23"/>
        <end position="353"/>
    </location>
</feature>
<evidence type="ECO:0000259" key="5">
    <source>
        <dbReference type="Pfam" id="PF23775"/>
    </source>
</evidence>
<name>A0AAG5DRR6_ANOAO</name>
<protein>
    <recommendedName>
        <fullName evidence="8">WD repeat-containing protein 55 homolog</fullName>
    </recommendedName>
</protein>
<feature type="compositionally biased region" description="Polar residues" evidence="2">
    <location>
        <begin position="331"/>
        <end position="340"/>
    </location>
</feature>
<dbReference type="GO" id="GO:0000387">
    <property type="term" value="P:spliceosomal snRNP assembly"/>
    <property type="evidence" value="ECO:0007669"/>
    <property type="project" value="TreeGrafter"/>
</dbReference>
<feature type="compositionally biased region" description="Polar residues" evidence="2">
    <location>
        <begin position="225"/>
        <end position="234"/>
    </location>
</feature>
<feature type="domain" description="Gem-associated protein 5 second beta-propeller" evidence="5">
    <location>
        <begin position="543"/>
        <end position="822"/>
    </location>
</feature>
<evidence type="ECO:0000256" key="2">
    <source>
        <dbReference type="SAM" id="MobiDB-lite"/>
    </source>
</evidence>
<feature type="compositionally biased region" description="Acidic residues" evidence="2">
    <location>
        <begin position="320"/>
        <end position="330"/>
    </location>
</feature>
<dbReference type="PROSITE" id="PS50082">
    <property type="entry name" value="WD_REPEATS_2"/>
    <property type="match status" value="1"/>
</dbReference>
<dbReference type="SMART" id="SM00320">
    <property type="entry name" value="WD40"/>
    <property type="match status" value="6"/>
</dbReference>
<sequence>MDGFVLPIVPAWFHQGNVIATPDYGLLYASRYNVSYIPPVETDVLPKICVMNNDGQIASLACAPNWTEKRLFATFDEHKNVSVWDLDLREPVKGHRGHAGGPKTTGSLGTKIKVTTALCFSENCKLLSCDHARLVVYCLLSETYTVHANIFRAKSIVVVLKPSPVDRDVFIAGMKDGLIQIFSIKTMSVLHSLRAHDKEIISIACMMVPVLKEKSPILKKENTPKRSTPIQTGSAKKADQARPKKQARKKAVPEADASDFFDIYDFNESQEEFGTIIDRESQNKRDQFREKTKTVEGFNFLEACENLKDDIMKAATRREEDEDEDEDEVGEQSQLHQDSFNTDDENELDDCEKLRDYVVVDNDAENSEVPDEDRPGEPDEDAFETRIILFSTSRDHHVWFWDYDTALPVDKIVLPRSSSHDAICGADFINAVWLDENHVAVNNPNGNVIEWKVNFSFKNGRVRMESEMSLAPYPVEKIIYITYAKKVLKGSTEGSDARYLWCLSINRKLVCLEVSQTGKPTVVLDYSCVFPINNYLVENPLESMVIALGCAGPRIETINLASIQHDNILIKPVVNKICGAVMSLDWHPEDEQKLAFGTEEGRIGVIDTGSVSNVPVILKPFTNKPIYALKWCYLSDGNKQRRLVLFASGKSELAYYHMTGSNKYEPVMCKLFGEVSNVYATNNLCFVGSQNGTVYISDLEDNLRQLYQRKIAKRYISALDFKQNWLAVGSNDSNISLINFTDGIVENDGKNITVLEGHKDGICKLRWNRGEEMLLVSCSFDSTIRVWNALSATCLNVFHAGYFVYGVIFSPLDENIILYIGKGCSLSFFDYTKQQTNIPKAFVKKRQIKYSSRKLLEKASQKVEKSGSGRDDPETSTRTAEECGQLQGTDGAHDTETTVDKLADDVKRVSLKEKHPPMLRTNVVTTFQLAYREVNRPKEVLECIVKLLHTVEPEPEPEPVLKAEDDSSDNEDEEEVAELREFKAMKIESKQTEDAKEPPTAQEAEADDGKVFYNEKLFTTEDKLKQLIQEEANNHHTSATSSIGMIILPQLLHKLKEVILEHVSKKKLTPQLLALAPYVSHIFWRQCCQAYAYQLIESQQSLAAVPYFLASHKVDESIEALCDAKYYREAWAVCRLQKMPDDPILEKVATEWANYLDSNGNLEAAALVWTGVKKYQKAIDVLSKRRDITEDIQGTIDELNVKLQATSSDESRKN</sequence>
<reference evidence="6" key="1">
    <citation type="submission" date="2024-04" db="UniProtKB">
        <authorList>
            <consortium name="EnsemblMetazoa"/>
        </authorList>
    </citation>
    <scope>IDENTIFICATION</scope>
    <source>
        <strain evidence="6">EBRO</strain>
    </source>
</reference>